<evidence type="ECO:0000313" key="11">
    <source>
        <dbReference type="EnsemblMetazoa" id="XP_012060321.1"/>
    </source>
</evidence>
<evidence type="ECO:0000256" key="4">
    <source>
        <dbReference type="ARBA" id="ARBA00022692"/>
    </source>
</evidence>
<name>A0A158NS13_ATTCE</name>
<dbReference type="OrthoDB" id="7634903at2759"/>
<evidence type="ECO:0000256" key="2">
    <source>
        <dbReference type="ARBA" id="ARBA00022475"/>
    </source>
</evidence>
<proteinExistence type="predicted"/>
<dbReference type="GO" id="GO:0005549">
    <property type="term" value="F:odorant binding"/>
    <property type="evidence" value="ECO:0007669"/>
    <property type="project" value="InterPro"/>
</dbReference>
<dbReference type="GO" id="GO:0004984">
    <property type="term" value="F:olfactory receptor activity"/>
    <property type="evidence" value="ECO:0007669"/>
    <property type="project" value="InterPro"/>
</dbReference>
<evidence type="ECO:0000256" key="1">
    <source>
        <dbReference type="ARBA" id="ARBA00004651"/>
    </source>
</evidence>
<evidence type="ECO:0000256" key="8">
    <source>
        <dbReference type="ARBA" id="ARBA00023170"/>
    </source>
</evidence>
<dbReference type="GO" id="GO:0005886">
    <property type="term" value="C:plasma membrane"/>
    <property type="evidence" value="ECO:0007669"/>
    <property type="project" value="UniProtKB-SubCell"/>
</dbReference>
<evidence type="ECO:0000256" key="7">
    <source>
        <dbReference type="ARBA" id="ARBA00023136"/>
    </source>
</evidence>
<organism evidence="11 12">
    <name type="scientific">Atta cephalotes</name>
    <name type="common">Leafcutter ant</name>
    <dbReference type="NCBI Taxonomy" id="12957"/>
    <lineage>
        <taxon>Eukaryota</taxon>
        <taxon>Metazoa</taxon>
        <taxon>Ecdysozoa</taxon>
        <taxon>Arthropoda</taxon>
        <taxon>Hexapoda</taxon>
        <taxon>Insecta</taxon>
        <taxon>Pterygota</taxon>
        <taxon>Neoptera</taxon>
        <taxon>Endopterygota</taxon>
        <taxon>Hymenoptera</taxon>
        <taxon>Apocrita</taxon>
        <taxon>Aculeata</taxon>
        <taxon>Formicoidea</taxon>
        <taxon>Formicidae</taxon>
        <taxon>Myrmicinae</taxon>
        <taxon>Atta</taxon>
    </lineage>
</organism>
<keyword evidence="2" id="KW-1003">Cell membrane</keyword>
<dbReference type="KEGG" id="acep:105623540"/>
<evidence type="ECO:0000256" key="10">
    <source>
        <dbReference type="SAM" id="Phobius"/>
    </source>
</evidence>
<dbReference type="InterPro" id="IPR004117">
    <property type="entry name" value="7tm6_olfct_rcpt"/>
</dbReference>
<evidence type="ECO:0000256" key="6">
    <source>
        <dbReference type="ARBA" id="ARBA00022989"/>
    </source>
</evidence>
<comment type="subcellular location">
    <subcellularLocation>
        <location evidence="1">Cell membrane</location>
        <topology evidence="1">Multi-pass membrane protein</topology>
    </subcellularLocation>
</comment>
<dbReference type="PANTHER" id="PTHR21137">
    <property type="entry name" value="ODORANT RECEPTOR"/>
    <property type="match status" value="1"/>
</dbReference>
<keyword evidence="3" id="KW-0716">Sensory transduction</keyword>
<dbReference type="PANTHER" id="PTHR21137:SF35">
    <property type="entry name" value="ODORANT RECEPTOR 19A-RELATED"/>
    <property type="match status" value="1"/>
</dbReference>
<evidence type="ECO:0008006" key="13">
    <source>
        <dbReference type="Google" id="ProtNLM"/>
    </source>
</evidence>
<feature type="transmembrane region" description="Helical" evidence="10">
    <location>
        <begin position="134"/>
        <end position="156"/>
    </location>
</feature>
<keyword evidence="12" id="KW-1185">Reference proteome</keyword>
<dbReference type="AlphaFoldDB" id="A0A158NS13"/>
<evidence type="ECO:0000313" key="12">
    <source>
        <dbReference type="Proteomes" id="UP000005205"/>
    </source>
</evidence>
<keyword evidence="9" id="KW-0807">Transducer</keyword>
<dbReference type="Proteomes" id="UP000005205">
    <property type="component" value="Unassembled WGS sequence"/>
</dbReference>
<dbReference type="GO" id="GO:0007165">
    <property type="term" value="P:signal transduction"/>
    <property type="evidence" value="ECO:0007669"/>
    <property type="project" value="UniProtKB-KW"/>
</dbReference>
<keyword evidence="6 10" id="KW-1133">Transmembrane helix</keyword>
<dbReference type="EnsemblMetazoa" id="XM_012204931.1">
    <property type="protein sequence ID" value="XP_012060321.1"/>
    <property type="gene ID" value="LOC105623540"/>
</dbReference>
<keyword evidence="5" id="KW-0552">Olfaction</keyword>
<dbReference type="Pfam" id="PF02949">
    <property type="entry name" value="7tm_6"/>
    <property type="match status" value="1"/>
</dbReference>
<reference evidence="12" key="1">
    <citation type="journal article" date="2011" name="PLoS Genet.">
        <title>The genome sequence of the leaf-cutter ant Atta cephalotes reveals insights into its obligate symbiotic lifestyle.</title>
        <authorList>
            <person name="Suen G."/>
            <person name="Teiling C."/>
            <person name="Li L."/>
            <person name="Holt C."/>
            <person name="Abouheif E."/>
            <person name="Bornberg-Bauer E."/>
            <person name="Bouffard P."/>
            <person name="Caldera E.J."/>
            <person name="Cash E."/>
            <person name="Cavanaugh A."/>
            <person name="Denas O."/>
            <person name="Elhaik E."/>
            <person name="Fave M.J."/>
            <person name="Gadau J."/>
            <person name="Gibson J.D."/>
            <person name="Graur D."/>
            <person name="Grubbs K.J."/>
            <person name="Hagen D.E."/>
            <person name="Harkins T.T."/>
            <person name="Helmkampf M."/>
            <person name="Hu H."/>
            <person name="Johnson B.R."/>
            <person name="Kim J."/>
            <person name="Marsh S.E."/>
            <person name="Moeller J.A."/>
            <person name="Munoz-Torres M.C."/>
            <person name="Murphy M.C."/>
            <person name="Naughton M.C."/>
            <person name="Nigam S."/>
            <person name="Overson R."/>
            <person name="Rajakumar R."/>
            <person name="Reese J.T."/>
            <person name="Scott J.J."/>
            <person name="Smith C.R."/>
            <person name="Tao S."/>
            <person name="Tsutsui N.D."/>
            <person name="Viljakainen L."/>
            <person name="Wissler L."/>
            <person name="Yandell M.D."/>
            <person name="Zimmer F."/>
            <person name="Taylor J."/>
            <person name="Slater S.C."/>
            <person name="Clifton S.W."/>
            <person name="Warren W.C."/>
            <person name="Elsik C.G."/>
            <person name="Smith C.D."/>
            <person name="Weinstock G.M."/>
            <person name="Gerardo N.M."/>
            <person name="Currie C.R."/>
        </authorList>
    </citation>
    <scope>NUCLEOTIDE SEQUENCE [LARGE SCALE GENOMIC DNA]</scope>
</reference>
<keyword evidence="7 10" id="KW-0472">Membrane</keyword>
<reference evidence="11" key="2">
    <citation type="submission" date="2016-04" db="UniProtKB">
        <authorList>
            <consortium name="EnsemblMetazoa"/>
        </authorList>
    </citation>
    <scope>IDENTIFICATION</scope>
</reference>
<dbReference type="InParanoid" id="A0A158NS13"/>
<feature type="transmembrane region" description="Helical" evidence="10">
    <location>
        <begin position="192"/>
        <end position="221"/>
    </location>
</feature>
<feature type="transmembrane region" description="Helical" evidence="10">
    <location>
        <begin position="44"/>
        <end position="66"/>
    </location>
</feature>
<keyword evidence="4 10" id="KW-0812">Transmembrane</keyword>
<evidence type="ECO:0000256" key="5">
    <source>
        <dbReference type="ARBA" id="ARBA00022725"/>
    </source>
</evidence>
<sequence>MDITNSSGYRDFIWAIRLHRLAFEMVGLWPKSNKCTKKSLWPEIWVGIIFILLIFVSNIPMIYAVIQVWGNMVLVIDNLHTTIPQVITSVKYIIIRRKRKVLLSIVNMMAEDWMVFKLDRERNVMIKCAGTARLIMMIGYVIVFLSFLTINILSFFNIHVMYANSTDRRKSLPLETYHFYDTDKSPQFEFTFIIQAVTTLLIATIYMSVDIFLIVMILHIYGQLENFRYRLINLISCKNFNKVLNDIVATHLRLIRYEFLLGKT</sequence>
<accession>A0A158NS13</accession>
<evidence type="ECO:0000256" key="9">
    <source>
        <dbReference type="ARBA" id="ARBA00023224"/>
    </source>
</evidence>
<protein>
    <recommendedName>
        <fullName evidence="13">Odorant receptor</fullName>
    </recommendedName>
</protein>
<keyword evidence="8" id="KW-0675">Receptor</keyword>
<evidence type="ECO:0000256" key="3">
    <source>
        <dbReference type="ARBA" id="ARBA00022606"/>
    </source>
</evidence>
<gene>
    <name evidence="11" type="primary">105623540</name>
</gene>
<dbReference type="EMBL" id="ADTU01024403">
    <property type="status" value="NOT_ANNOTATED_CDS"/>
    <property type="molecule type" value="Genomic_DNA"/>
</dbReference>